<dbReference type="Gene3D" id="1.20.5.780">
    <property type="entry name" value="Single helix bin"/>
    <property type="match status" value="1"/>
</dbReference>
<sequence>MTATKEKTAKDARLEFRVPGRQKEIIESAANLQGVTVSDFLASVAHREAVKVIRDNAVIQLTHDQSVRFVEALLSPPAPNEALRNLMRSKAADRVH</sequence>
<dbReference type="EMBL" id="BAAADB010000034">
    <property type="protein sequence ID" value="GAA0523782.1"/>
    <property type="molecule type" value="Genomic_DNA"/>
</dbReference>
<gene>
    <name evidence="3" type="ORF">GCM10008937_34110</name>
</gene>
<accession>A0ABN1CQI2</accession>
<dbReference type="SUPFAM" id="SSF47598">
    <property type="entry name" value="Ribbon-helix-helix"/>
    <property type="match status" value="1"/>
</dbReference>
<name>A0ABN1CQI2_9DEIO</name>
<dbReference type="InterPro" id="IPR014795">
    <property type="entry name" value="TacA_1-like"/>
</dbReference>
<comment type="caution">
    <text evidence="3">The sequence shown here is derived from an EMBL/GenBank/DDBJ whole genome shotgun (WGS) entry which is preliminary data.</text>
</comment>
<organism evidence="3 4">
    <name type="scientific">Deinococcus depolymerans</name>
    <dbReference type="NCBI Taxonomy" id="392408"/>
    <lineage>
        <taxon>Bacteria</taxon>
        <taxon>Thermotogati</taxon>
        <taxon>Deinococcota</taxon>
        <taxon>Deinococci</taxon>
        <taxon>Deinococcales</taxon>
        <taxon>Deinococcaceae</taxon>
        <taxon>Deinococcus</taxon>
    </lineage>
</organism>
<dbReference type="PANTHER" id="PTHR35401">
    <property type="entry name" value="COPG FAMILY HELIX-TURN-HELIX PROTEIN-RELATED-RELATED"/>
    <property type="match status" value="1"/>
</dbReference>
<evidence type="ECO:0000313" key="3">
    <source>
        <dbReference type="EMBL" id="GAA0523782.1"/>
    </source>
</evidence>
<dbReference type="InterPro" id="IPR010985">
    <property type="entry name" value="Ribbon_hlx_hlx"/>
</dbReference>
<proteinExistence type="inferred from homology"/>
<comment type="similarity">
    <text evidence="2">Belongs to the TacA antitoxin family.</text>
</comment>
<dbReference type="RefSeq" id="WP_343761472.1">
    <property type="nucleotide sequence ID" value="NZ_BAAADB010000034.1"/>
</dbReference>
<dbReference type="Proteomes" id="UP001500191">
    <property type="component" value="Unassembled WGS sequence"/>
</dbReference>
<evidence type="ECO:0000313" key="4">
    <source>
        <dbReference type="Proteomes" id="UP001500191"/>
    </source>
</evidence>
<reference evidence="3 4" key="1">
    <citation type="journal article" date="2019" name="Int. J. Syst. Evol. Microbiol.">
        <title>The Global Catalogue of Microorganisms (GCM) 10K type strain sequencing project: providing services to taxonomists for standard genome sequencing and annotation.</title>
        <authorList>
            <consortium name="The Broad Institute Genomics Platform"/>
            <consortium name="The Broad Institute Genome Sequencing Center for Infectious Disease"/>
            <person name="Wu L."/>
            <person name="Ma J."/>
        </authorList>
    </citation>
    <scope>NUCLEOTIDE SEQUENCE [LARGE SCALE GENOMIC DNA]</scope>
    <source>
        <strain evidence="3 4">JCM 14368</strain>
    </source>
</reference>
<dbReference type="Pfam" id="PF08681">
    <property type="entry name" value="TacA1"/>
    <property type="match status" value="1"/>
</dbReference>
<evidence type="ECO:0000256" key="2">
    <source>
        <dbReference type="ARBA" id="ARBA00049988"/>
    </source>
</evidence>
<protein>
    <submittedName>
        <fullName evidence="3">DUF1778 domain-containing protein</fullName>
    </submittedName>
</protein>
<evidence type="ECO:0000256" key="1">
    <source>
        <dbReference type="ARBA" id="ARBA00022649"/>
    </source>
</evidence>
<keyword evidence="4" id="KW-1185">Reference proteome</keyword>
<keyword evidence="1" id="KW-1277">Toxin-antitoxin system</keyword>